<evidence type="ECO:0000313" key="2">
    <source>
        <dbReference type="EMBL" id="KAG9230905.1"/>
    </source>
</evidence>
<keyword evidence="3" id="KW-1185">Reference proteome</keyword>
<accession>A0A9P7YBX4</accession>
<dbReference type="AlphaFoldDB" id="A0A9P7YBX4"/>
<sequence>MMRFSVNFWSSACLSIVSLLSSAIFLGLCPRRLFFMNARISLQYEGSAEKRFSEMLFHISSCDNGASTTQITWDSIESNGLLRV</sequence>
<keyword evidence="1" id="KW-0472">Membrane</keyword>
<feature type="transmembrane region" description="Helical" evidence="1">
    <location>
        <begin position="6"/>
        <end position="29"/>
    </location>
</feature>
<comment type="caution">
    <text evidence="2">The sequence shown here is derived from an EMBL/GenBank/DDBJ whole genome shotgun (WGS) entry which is preliminary data.</text>
</comment>
<dbReference type="Proteomes" id="UP000824998">
    <property type="component" value="Unassembled WGS sequence"/>
</dbReference>
<keyword evidence="1" id="KW-1133">Transmembrane helix</keyword>
<keyword evidence="1" id="KW-0812">Transmembrane</keyword>
<gene>
    <name evidence="2" type="ORF">BJ875DRAFT_138047</name>
</gene>
<name>A0A9P7YBX4_9HELO</name>
<evidence type="ECO:0000313" key="3">
    <source>
        <dbReference type="Proteomes" id="UP000824998"/>
    </source>
</evidence>
<organism evidence="2 3">
    <name type="scientific">Amylocarpus encephaloides</name>
    <dbReference type="NCBI Taxonomy" id="45428"/>
    <lineage>
        <taxon>Eukaryota</taxon>
        <taxon>Fungi</taxon>
        <taxon>Dikarya</taxon>
        <taxon>Ascomycota</taxon>
        <taxon>Pezizomycotina</taxon>
        <taxon>Leotiomycetes</taxon>
        <taxon>Helotiales</taxon>
        <taxon>Helotiales incertae sedis</taxon>
        <taxon>Amylocarpus</taxon>
    </lineage>
</organism>
<protein>
    <submittedName>
        <fullName evidence="2">Uncharacterized protein</fullName>
    </submittedName>
</protein>
<proteinExistence type="predicted"/>
<evidence type="ECO:0000256" key="1">
    <source>
        <dbReference type="SAM" id="Phobius"/>
    </source>
</evidence>
<dbReference type="EMBL" id="MU251636">
    <property type="protein sequence ID" value="KAG9230905.1"/>
    <property type="molecule type" value="Genomic_DNA"/>
</dbReference>
<reference evidence="2" key="1">
    <citation type="journal article" date="2021" name="IMA Fungus">
        <title>Genomic characterization of three marine fungi, including Emericellopsis atlantica sp. nov. with signatures of a generalist lifestyle and marine biomass degradation.</title>
        <authorList>
            <person name="Hagestad O.C."/>
            <person name="Hou L."/>
            <person name="Andersen J.H."/>
            <person name="Hansen E.H."/>
            <person name="Altermark B."/>
            <person name="Li C."/>
            <person name="Kuhnert E."/>
            <person name="Cox R.J."/>
            <person name="Crous P.W."/>
            <person name="Spatafora J.W."/>
            <person name="Lail K."/>
            <person name="Amirebrahimi M."/>
            <person name="Lipzen A."/>
            <person name="Pangilinan J."/>
            <person name="Andreopoulos W."/>
            <person name="Hayes R.D."/>
            <person name="Ng V."/>
            <person name="Grigoriev I.V."/>
            <person name="Jackson S.A."/>
            <person name="Sutton T.D.S."/>
            <person name="Dobson A.D.W."/>
            <person name="Rama T."/>
        </authorList>
    </citation>
    <scope>NUCLEOTIDE SEQUENCE</scope>
    <source>
        <strain evidence="2">TRa018bII</strain>
    </source>
</reference>